<accession>A0AAE3FPC3</accession>
<dbReference type="InterPro" id="IPR050212">
    <property type="entry name" value="Ntdp-like"/>
</dbReference>
<dbReference type="PANTHER" id="PTHR39159:SF1">
    <property type="entry name" value="UPF0374 PROTEIN YGAC"/>
    <property type="match status" value="1"/>
</dbReference>
<comment type="function">
    <text evidence="6">Probable RNase involved in rRNA stability through maturation and/or degradation of precursor rRNAs. Binds to RNA in loop regions with AU-rich sequences.</text>
</comment>
<dbReference type="GO" id="GO:0016891">
    <property type="term" value="F:RNA endonuclease activity producing 5'-phosphomonoesters, hydrolytic mechanism"/>
    <property type="evidence" value="ECO:0007669"/>
    <property type="project" value="UniProtKB-UniRule"/>
</dbReference>
<proteinExistence type="inferred from homology"/>
<dbReference type="SUPFAM" id="SSF159234">
    <property type="entry name" value="FomD-like"/>
    <property type="match status" value="1"/>
</dbReference>
<dbReference type="InterPro" id="IPR016730">
    <property type="entry name" value="RNA-bd_FAU-1"/>
</dbReference>
<keyword evidence="1 6" id="KW-0698">rRNA processing</keyword>
<protein>
    <recommendedName>
        <fullName evidence="6">Probable ribonuclease FAU-1</fullName>
        <ecNumber evidence="6">3.1.26.-</ecNumber>
    </recommendedName>
    <alternativeName>
        <fullName evidence="6">RNA-binding protein FAU-1</fullName>
    </alternativeName>
</protein>
<evidence type="ECO:0000256" key="2">
    <source>
        <dbReference type="ARBA" id="ARBA00022722"/>
    </source>
</evidence>
<dbReference type="Proteomes" id="UP001202674">
    <property type="component" value="Unassembled WGS sequence"/>
</dbReference>
<dbReference type="Gene3D" id="2.40.380.10">
    <property type="entry name" value="FomD-like"/>
    <property type="match status" value="1"/>
</dbReference>
<dbReference type="GO" id="GO:0035925">
    <property type="term" value="F:mRNA 3'-UTR AU-rich region binding"/>
    <property type="evidence" value="ECO:0007669"/>
    <property type="project" value="UniProtKB-UniRule"/>
</dbReference>
<evidence type="ECO:0000256" key="3">
    <source>
        <dbReference type="ARBA" id="ARBA00022759"/>
    </source>
</evidence>
<keyword evidence="4 6" id="KW-0378">Hydrolase</keyword>
<dbReference type="EMBL" id="JAKRVY010000001">
    <property type="protein sequence ID" value="MCL9812418.1"/>
    <property type="molecule type" value="Genomic_DNA"/>
</dbReference>
<evidence type="ECO:0000256" key="5">
    <source>
        <dbReference type="ARBA" id="ARBA00022884"/>
    </source>
</evidence>
<dbReference type="PANTHER" id="PTHR39159">
    <property type="match status" value="1"/>
</dbReference>
<reference evidence="8 9" key="1">
    <citation type="journal article" date="2022" name="Syst. Appl. Microbiol.">
        <title>Natronocalculus amylovorans gen. nov., sp. nov., and Natranaeroarchaeum aerophilus sp. nov., dominant culturable amylolytic natronoarchaea from hypersaline soda lakes in southwestern Siberia.</title>
        <authorList>
            <person name="Sorokin D.Y."/>
            <person name="Elcheninov A.G."/>
            <person name="Khizhniak T.V."/>
            <person name="Koenen M."/>
            <person name="Bale N.J."/>
            <person name="Damste J.S.S."/>
            <person name="Kublanov I.V."/>
        </authorList>
    </citation>
    <scope>NUCLEOTIDE SEQUENCE [LARGE SCALE GENOMIC DNA]</scope>
    <source>
        <strain evidence="8 9">AArc-St1-1</strain>
    </source>
</reference>
<dbReference type="EC" id="3.1.26.-" evidence="6"/>
<keyword evidence="3 6" id="KW-0255">Endonuclease</keyword>
<name>A0AAE3FPC3_9EURY</name>
<dbReference type="AlphaFoldDB" id="A0AAE3FPC3"/>
<evidence type="ECO:0000313" key="8">
    <source>
        <dbReference type="EMBL" id="MCL9812418.1"/>
    </source>
</evidence>
<gene>
    <name evidence="6" type="primary">fau-1</name>
    <name evidence="8" type="ORF">AArcSt11_01970</name>
</gene>
<evidence type="ECO:0000313" key="9">
    <source>
        <dbReference type="Proteomes" id="UP001202674"/>
    </source>
</evidence>
<dbReference type="PIRSF" id="PIRSF018644">
    <property type="entry name" value="RNA-binding_FAU-1"/>
    <property type="match status" value="1"/>
</dbReference>
<evidence type="ECO:0000256" key="6">
    <source>
        <dbReference type="HAMAP-Rule" id="MF_01910"/>
    </source>
</evidence>
<feature type="domain" description="DUF402" evidence="7">
    <location>
        <begin position="343"/>
        <end position="479"/>
    </location>
</feature>
<evidence type="ECO:0000256" key="4">
    <source>
        <dbReference type="ARBA" id="ARBA00022801"/>
    </source>
</evidence>
<keyword evidence="2 6" id="KW-0540">Nuclease</keyword>
<evidence type="ECO:0000259" key="7">
    <source>
        <dbReference type="Pfam" id="PF04167"/>
    </source>
</evidence>
<organism evidence="8 9">
    <name type="scientific">Natranaeroarchaeum aerophilus</name>
    <dbReference type="NCBI Taxonomy" id="2917711"/>
    <lineage>
        <taxon>Archaea</taxon>
        <taxon>Methanobacteriati</taxon>
        <taxon>Methanobacteriota</taxon>
        <taxon>Stenosarchaea group</taxon>
        <taxon>Halobacteria</taxon>
        <taxon>Halobacteriales</taxon>
        <taxon>Natronoarchaeaceae</taxon>
        <taxon>Natranaeroarchaeum</taxon>
    </lineage>
</organism>
<dbReference type="GO" id="GO:0006364">
    <property type="term" value="P:rRNA processing"/>
    <property type="evidence" value="ECO:0007669"/>
    <property type="project" value="UniProtKB-UniRule"/>
</dbReference>
<dbReference type="InterPro" id="IPR007295">
    <property type="entry name" value="DUF402"/>
</dbReference>
<keyword evidence="9" id="KW-1185">Reference proteome</keyword>
<sequence>MTRVRLRGIYTTALTRRLLDEGHDVVQASPPIRERFEAELDATPRDVWLTDTDARQGIGVSGPSDAVEDVLADLRVGRDTLVWADPAPAGAVFEGHVTDALGSGAVVALDEPAAPRLEDIPFHGVDAEGFLPYDDADGYVDEGDQVRVQVHEPAPPWADRRPQVSTAIEIGGGLVSLARDRSDVRADVSGERGTELVRTTEMLPVDAPDGWGIRWERSAADAEIGRLGDALDRIGDRAERLEDTLGDAPDTPDADSRIAAPNATAWCWFGRESRRELDGIRRDVTATMAGHHRIKAGDRSASDAVDFVEAVCEPTGEFPFTAVADQFGPHEGDRVGLGHGKPDGRLIQLGRGEVTAIDGDRLTLRREMRSAGTYDALGTERVRGDVAITKLVEGRWWYPTIYRGEDGKRKGTYVNICTPVELFPERARYVDLHVDVIKRPDGTVERVDEDELTAAVDAGYVSEALAEKARSVATAVENAL</sequence>
<dbReference type="HAMAP" id="MF_01910">
    <property type="entry name" value="RNA_binding_AU_1"/>
    <property type="match status" value="1"/>
</dbReference>
<dbReference type="Pfam" id="PF04167">
    <property type="entry name" value="DUF402"/>
    <property type="match status" value="1"/>
</dbReference>
<comment type="similarity">
    <text evidence="6">Belongs to the FAU-1 family.</text>
</comment>
<dbReference type="InterPro" id="IPR035930">
    <property type="entry name" value="FomD-like_sf"/>
</dbReference>
<keyword evidence="5 6" id="KW-0694">RNA-binding</keyword>
<dbReference type="RefSeq" id="WP_250594086.1">
    <property type="nucleotide sequence ID" value="NZ_JAKRVY010000001.1"/>
</dbReference>
<comment type="caution">
    <text evidence="8">The sequence shown here is derived from an EMBL/GenBank/DDBJ whole genome shotgun (WGS) entry which is preliminary data.</text>
</comment>
<evidence type="ECO:0000256" key="1">
    <source>
        <dbReference type="ARBA" id="ARBA00022552"/>
    </source>
</evidence>